<evidence type="ECO:0000313" key="2">
    <source>
        <dbReference type="Proteomes" id="UP000032142"/>
    </source>
</evidence>
<evidence type="ECO:0000313" key="1">
    <source>
        <dbReference type="EMBL" id="KHG15111.1"/>
    </source>
</evidence>
<dbReference type="Proteomes" id="UP000032142">
    <property type="component" value="Unassembled WGS sequence"/>
</dbReference>
<gene>
    <name evidence="1" type="ORF">F383_06278</name>
</gene>
<accession>A0A0B0NVI0</accession>
<sequence length="27" mass="2892">MAIGSCCNVIEEKGFQVPTPEVQCCCC</sequence>
<reference evidence="2" key="1">
    <citation type="submission" date="2014-09" db="EMBL/GenBank/DDBJ databases">
        <authorList>
            <person name="Mudge J."/>
            <person name="Ramaraj T."/>
            <person name="Lindquist I.E."/>
            <person name="Bharti A.K."/>
            <person name="Sundararajan A."/>
            <person name="Cameron C.T."/>
            <person name="Woodward J.E."/>
            <person name="May G.D."/>
            <person name="Brubaker C."/>
            <person name="Broadhvest J."/>
            <person name="Wilkins T.A."/>
        </authorList>
    </citation>
    <scope>NUCLEOTIDE SEQUENCE</scope>
    <source>
        <strain evidence="2">cv. AKA8401</strain>
    </source>
</reference>
<proteinExistence type="predicted"/>
<keyword evidence="2" id="KW-1185">Reference proteome</keyword>
<organism evidence="1 2">
    <name type="scientific">Gossypium arboreum</name>
    <name type="common">Tree cotton</name>
    <name type="synonym">Gossypium nanking</name>
    <dbReference type="NCBI Taxonomy" id="29729"/>
    <lineage>
        <taxon>Eukaryota</taxon>
        <taxon>Viridiplantae</taxon>
        <taxon>Streptophyta</taxon>
        <taxon>Embryophyta</taxon>
        <taxon>Tracheophyta</taxon>
        <taxon>Spermatophyta</taxon>
        <taxon>Magnoliopsida</taxon>
        <taxon>eudicotyledons</taxon>
        <taxon>Gunneridae</taxon>
        <taxon>Pentapetalae</taxon>
        <taxon>rosids</taxon>
        <taxon>malvids</taxon>
        <taxon>Malvales</taxon>
        <taxon>Malvaceae</taxon>
        <taxon>Malvoideae</taxon>
        <taxon>Gossypium</taxon>
    </lineage>
</organism>
<dbReference type="AlphaFoldDB" id="A0A0B0NVI0"/>
<name>A0A0B0NVI0_GOSAR</name>
<protein>
    <submittedName>
        <fullName evidence="1">Uncharacterized protein</fullName>
    </submittedName>
</protein>
<dbReference type="EMBL" id="KN402988">
    <property type="protein sequence ID" value="KHG15111.1"/>
    <property type="molecule type" value="Genomic_DNA"/>
</dbReference>